<dbReference type="GO" id="GO:0004497">
    <property type="term" value="F:monooxygenase activity"/>
    <property type="evidence" value="ECO:0007669"/>
    <property type="project" value="UniProtKB-KW"/>
</dbReference>
<evidence type="ECO:0000256" key="6">
    <source>
        <dbReference type="ARBA" id="ARBA00022989"/>
    </source>
</evidence>
<keyword evidence="3 10" id="KW-0349">Heme</keyword>
<dbReference type="Gene3D" id="1.10.630.10">
    <property type="entry name" value="Cytochrome P450"/>
    <property type="match status" value="1"/>
</dbReference>
<dbReference type="GO" id="GO:0044550">
    <property type="term" value="P:secondary metabolite biosynthetic process"/>
    <property type="evidence" value="ECO:0007669"/>
    <property type="project" value="UniProtKB-ARBA"/>
</dbReference>
<evidence type="ECO:0000313" key="13">
    <source>
        <dbReference type="EMBL" id="KAF9609597.1"/>
    </source>
</evidence>
<proteinExistence type="inferred from homology"/>
<gene>
    <name evidence="13" type="ORF">IFM89_017692</name>
</gene>
<keyword evidence="14" id="KW-1185">Reference proteome</keyword>
<dbReference type="EMBL" id="JADFTS010000004">
    <property type="protein sequence ID" value="KAF9609597.1"/>
    <property type="molecule type" value="Genomic_DNA"/>
</dbReference>
<evidence type="ECO:0000256" key="8">
    <source>
        <dbReference type="ARBA" id="ARBA00023004"/>
    </source>
</evidence>
<dbReference type="InterPro" id="IPR002401">
    <property type="entry name" value="Cyt_P450_E_grp-I"/>
</dbReference>
<dbReference type="GO" id="GO:0016705">
    <property type="term" value="F:oxidoreductase activity, acting on paired donors, with incorporation or reduction of molecular oxygen"/>
    <property type="evidence" value="ECO:0007669"/>
    <property type="project" value="InterPro"/>
</dbReference>
<keyword evidence="4 12" id="KW-0812">Transmembrane</keyword>
<dbReference type="Proteomes" id="UP000631114">
    <property type="component" value="Unassembled WGS sequence"/>
</dbReference>
<evidence type="ECO:0000256" key="11">
    <source>
        <dbReference type="RuleBase" id="RU000461"/>
    </source>
</evidence>
<dbReference type="Pfam" id="PF00067">
    <property type="entry name" value="p450"/>
    <property type="match status" value="1"/>
</dbReference>
<comment type="caution">
    <text evidence="13">The sequence shown here is derived from an EMBL/GenBank/DDBJ whole genome shotgun (WGS) entry which is preliminary data.</text>
</comment>
<comment type="similarity">
    <text evidence="11">Belongs to the cytochrome P450 family.</text>
</comment>
<comment type="cofactor">
    <cofactor evidence="1 10">
        <name>heme</name>
        <dbReference type="ChEBI" id="CHEBI:30413"/>
    </cofactor>
</comment>
<evidence type="ECO:0000256" key="5">
    <source>
        <dbReference type="ARBA" id="ARBA00022723"/>
    </source>
</evidence>
<evidence type="ECO:0000256" key="2">
    <source>
        <dbReference type="ARBA" id="ARBA00004370"/>
    </source>
</evidence>
<keyword evidence="7 11" id="KW-0560">Oxidoreductase</keyword>
<evidence type="ECO:0000256" key="7">
    <source>
        <dbReference type="ARBA" id="ARBA00023002"/>
    </source>
</evidence>
<evidence type="ECO:0000256" key="1">
    <source>
        <dbReference type="ARBA" id="ARBA00001971"/>
    </source>
</evidence>
<dbReference type="SUPFAM" id="SSF48264">
    <property type="entry name" value="Cytochrome P450"/>
    <property type="match status" value="1"/>
</dbReference>
<evidence type="ECO:0000256" key="3">
    <source>
        <dbReference type="ARBA" id="ARBA00022617"/>
    </source>
</evidence>
<keyword evidence="9 12" id="KW-0472">Membrane</keyword>
<accession>A0A835I4R3</accession>
<dbReference type="InterPro" id="IPR001128">
    <property type="entry name" value="Cyt_P450"/>
</dbReference>
<dbReference type="PROSITE" id="PS00086">
    <property type="entry name" value="CYTOCHROME_P450"/>
    <property type="match status" value="1"/>
</dbReference>
<name>A0A835I4R3_9MAGN</name>
<sequence>MHNPTLKQWIRTSTLPAPIIVSFIVILLFYFFKKRSSNMIRTKKAPEVVGAWPVIGHLNLFSVPKPAYIVLGELADQYGPAFSIQFGYHPTLVVSSWELVKACLTTNDKFFSSRLVNKAIKYMFYDQKTISFAPHGPYWRELRKMITLNLLSNERLKMLKHQRISEMGACLKKLYELSTKRKNENAGVLVDMSKWFGDISFNVVTRIVAGKHIFGPKTERYKNVMEEARRLMDVMVFSDVIPYLGWLDRLRGVDSEIKRTAKELDSVLESWVDEHRQKRVSISAGIGGIVNITEEEEIDFIDIMLSIIAKNKLLGDDPGTLIKAIVQEMYLAAWDNTTVTLTWALCLLLNNKQVLKRAQCELDAQVGKERQVEDSDINTLPYIQAIVKESMRLYPPGPIIERETTEDCDVGDFRIPAGTRLWINLWKLQRDPNVWPNDPQEFQPERFLNGHADIDMKGQHFELIPFGSGRRMCPGVSFSLQVMHLVLARIIHGFELKTPTDADIDMSTTLGMISWKATPLEVLLTPRFPPVFYM</sequence>
<dbReference type="PANTHER" id="PTHR47947">
    <property type="entry name" value="CYTOCHROME P450 82C3-RELATED"/>
    <property type="match status" value="1"/>
</dbReference>
<dbReference type="GO" id="GO:0005506">
    <property type="term" value="F:iron ion binding"/>
    <property type="evidence" value="ECO:0007669"/>
    <property type="project" value="InterPro"/>
</dbReference>
<protein>
    <recommendedName>
        <fullName evidence="15">Cytochrome P450</fullName>
    </recommendedName>
</protein>
<evidence type="ECO:0008006" key="15">
    <source>
        <dbReference type="Google" id="ProtNLM"/>
    </source>
</evidence>
<dbReference type="InterPro" id="IPR036396">
    <property type="entry name" value="Cyt_P450_sf"/>
</dbReference>
<dbReference type="CDD" id="cd20654">
    <property type="entry name" value="CYP82"/>
    <property type="match status" value="1"/>
</dbReference>
<dbReference type="GO" id="GO:0016020">
    <property type="term" value="C:membrane"/>
    <property type="evidence" value="ECO:0007669"/>
    <property type="project" value="UniProtKB-SubCell"/>
</dbReference>
<dbReference type="FunFam" id="1.10.630.10:FF:000026">
    <property type="entry name" value="Cytochrome P450 82C4"/>
    <property type="match status" value="1"/>
</dbReference>
<dbReference type="InterPro" id="IPR050651">
    <property type="entry name" value="Plant_Cytochrome_P450_Monoox"/>
</dbReference>
<reference evidence="13 14" key="1">
    <citation type="submission" date="2020-10" db="EMBL/GenBank/DDBJ databases">
        <title>The Coptis chinensis genome and diversification of protoberbering-type alkaloids.</title>
        <authorList>
            <person name="Wang B."/>
            <person name="Shu S."/>
            <person name="Song C."/>
            <person name="Liu Y."/>
        </authorList>
    </citation>
    <scope>NUCLEOTIDE SEQUENCE [LARGE SCALE GENOMIC DNA]</scope>
    <source>
        <strain evidence="13">HL-2020</strain>
        <tissue evidence="13">Leaf</tissue>
    </source>
</reference>
<dbReference type="GO" id="GO:0020037">
    <property type="term" value="F:heme binding"/>
    <property type="evidence" value="ECO:0007669"/>
    <property type="project" value="InterPro"/>
</dbReference>
<feature type="binding site" description="axial binding residue" evidence="10">
    <location>
        <position position="473"/>
    </location>
    <ligand>
        <name>heme</name>
        <dbReference type="ChEBI" id="CHEBI:30413"/>
    </ligand>
    <ligandPart>
        <name>Fe</name>
        <dbReference type="ChEBI" id="CHEBI:18248"/>
    </ligandPart>
</feature>
<dbReference type="InterPro" id="IPR017972">
    <property type="entry name" value="Cyt_P450_CS"/>
</dbReference>
<organism evidence="13 14">
    <name type="scientific">Coptis chinensis</name>
    <dbReference type="NCBI Taxonomy" id="261450"/>
    <lineage>
        <taxon>Eukaryota</taxon>
        <taxon>Viridiplantae</taxon>
        <taxon>Streptophyta</taxon>
        <taxon>Embryophyta</taxon>
        <taxon>Tracheophyta</taxon>
        <taxon>Spermatophyta</taxon>
        <taxon>Magnoliopsida</taxon>
        <taxon>Ranunculales</taxon>
        <taxon>Ranunculaceae</taxon>
        <taxon>Coptidoideae</taxon>
        <taxon>Coptis</taxon>
    </lineage>
</organism>
<dbReference type="AlphaFoldDB" id="A0A835I4R3"/>
<evidence type="ECO:0000256" key="12">
    <source>
        <dbReference type="SAM" id="Phobius"/>
    </source>
</evidence>
<feature type="transmembrane region" description="Helical" evidence="12">
    <location>
        <begin position="15"/>
        <end position="32"/>
    </location>
</feature>
<dbReference type="PRINTS" id="PR00385">
    <property type="entry name" value="P450"/>
</dbReference>
<keyword evidence="6 12" id="KW-1133">Transmembrane helix</keyword>
<keyword evidence="8 10" id="KW-0408">Iron</keyword>
<evidence type="ECO:0000256" key="4">
    <source>
        <dbReference type="ARBA" id="ARBA00022692"/>
    </source>
</evidence>
<evidence type="ECO:0000313" key="14">
    <source>
        <dbReference type="Proteomes" id="UP000631114"/>
    </source>
</evidence>
<comment type="subcellular location">
    <subcellularLocation>
        <location evidence="2">Membrane</location>
    </subcellularLocation>
</comment>
<keyword evidence="11" id="KW-0503">Monooxygenase</keyword>
<dbReference type="PANTHER" id="PTHR47947:SF26">
    <property type="entry name" value="CYTOCHROME P450"/>
    <property type="match status" value="1"/>
</dbReference>
<evidence type="ECO:0000256" key="10">
    <source>
        <dbReference type="PIRSR" id="PIRSR602401-1"/>
    </source>
</evidence>
<evidence type="ECO:0000256" key="9">
    <source>
        <dbReference type="ARBA" id="ARBA00023136"/>
    </source>
</evidence>
<keyword evidence="5 10" id="KW-0479">Metal-binding</keyword>
<dbReference type="OrthoDB" id="2789670at2759"/>
<dbReference type="PRINTS" id="PR00463">
    <property type="entry name" value="EP450I"/>
</dbReference>